<evidence type="ECO:0000259" key="4">
    <source>
        <dbReference type="PROSITE" id="PS50949"/>
    </source>
</evidence>
<dbReference type="GO" id="GO:0003700">
    <property type="term" value="F:DNA-binding transcription factor activity"/>
    <property type="evidence" value="ECO:0007669"/>
    <property type="project" value="InterPro"/>
</dbReference>
<keyword evidence="3" id="KW-0804">Transcription</keyword>
<evidence type="ECO:0000256" key="2">
    <source>
        <dbReference type="ARBA" id="ARBA00023125"/>
    </source>
</evidence>
<dbReference type="Proteomes" id="UP000501518">
    <property type="component" value="Chromosome"/>
</dbReference>
<dbReference type="InterPro" id="IPR000524">
    <property type="entry name" value="Tscrpt_reg_HTH_GntR"/>
</dbReference>
<dbReference type="SUPFAM" id="SSF46785">
    <property type="entry name" value="Winged helix' DNA-binding domain"/>
    <property type="match status" value="1"/>
</dbReference>
<evidence type="ECO:0000313" key="5">
    <source>
        <dbReference type="EMBL" id="QIN30189.1"/>
    </source>
</evidence>
<dbReference type="SUPFAM" id="SSF48008">
    <property type="entry name" value="GntR ligand-binding domain-like"/>
    <property type="match status" value="1"/>
</dbReference>
<dbReference type="InterPro" id="IPR011711">
    <property type="entry name" value="GntR_C"/>
</dbReference>
<proteinExistence type="predicted"/>
<reference evidence="5 6" key="1">
    <citation type="submission" date="2019-02" db="EMBL/GenBank/DDBJ databases">
        <title>Complete Genome Sequence and Methylome Analysis of Brevibacterium luteolum NEB1784.</title>
        <authorList>
            <person name="Fomenkov A."/>
            <person name="Roberts R.J."/>
        </authorList>
    </citation>
    <scope>NUCLEOTIDE SEQUENCE [LARGE SCALE GENOMIC DNA]</scope>
    <source>
        <strain evidence="5 6">NEB1784</strain>
    </source>
</reference>
<dbReference type="InterPro" id="IPR008920">
    <property type="entry name" value="TF_FadR/GntR_C"/>
</dbReference>
<feature type="domain" description="HTH gntR-type" evidence="4">
    <location>
        <begin position="6"/>
        <end position="73"/>
    </location>
</feature>
<keyword evidence="2" id="KW-0238">DNA-binding</keyword>
<sequence length="214" mass="23957">MAHSDTSAAGRAIDVIRARIIAGEIHPGERLTEEQLRADLGISRSTLREALRSLVQQRLVVHHLARGFFVRSLTSTDLIDLYLVRRMVECGAVRQISQLTVPQLQHLASAVDRGTRAVTERSWQDAASASIGFHEAIVDLAGSPRLSEINQRTLAEFRLSYAVMANPFDFHVPFIARHAELAHLIQQGRTERAADMLHQYLMDSEQAVLTLFRT</sequence>
<dbReference type="SMART" id="SM00895">
    <property type="entry name" value="FCD"/>
    <property type="match status" value="1"/>
</dbReference>
<dbReference type="CDD" id="cd07377">
    <property type="entry name" value="WHTH_GntR"/>
    <property type="match status" value="1"/>
</dbReference>
<organism evidence="5 6">
    <name type="scientific">Brevibacterium luteolum</name>
    <dbReference type="NCBI Taxonomy" id="199591"/>
    <lineage>
        <taxon>Bacteria</taxon>
        <taxon>Bacillati</taxon>
        <taxon>Actinomycetota</taxon>
        <taxon>Actinomycetes</taxon>
        <taxon>Micrococcales</taxon>
        <taxon>Brevibacteriaceae</taxon>
        <taxon>Brevibacterium</taxon>
    </lineage>
</organism>
<dbReference type="PANTHER" id="PTHR43537:SF45">
    <property type="entry name" value="GNTR FAMILY REGULATORY PROTEIN"/>
    <property type="match status" value="1"/>
</dbReference>
<name>A0A6G8KZI0_9MICO</name>
<dbReference type="EMBL" id="CP035810">
    <property type="protein sequence ID" value="QIN30189.1"/>
    <property type="molecule type" value="Genomic_DNA"/>
</dbReference>
<dbReference type="Pfam" id="PF00392">
    <property type="entry name" value="GntR"/>
    <property type="match status" value="1"/>
</dbReference>
<dbReference type="RefSeq" id="WP_165884570.1">
    <property type="nucleotide sequence ID" value="NZ_CP035810.1"/>
</dbReference>
<dbReference type="Gene3D" id="1.10.10.10">
    <property type="entry name" value="Winged helix-like DNA-binding domain superfamily/Winged helix DNA-binding domain"/>
    <property type="match status" value="1"/>
</dbReference>
<dbReference type="AlphaFoldDB" id="A0A6G8KZI0"/>
<dbReference type="Gene3D" id="1.20.120.530">
    <property type="entry name" value="GntR ligand-binding domain-like"/>
    <property type="match status" value="1"/>
</dbReference>
<dbReference type="PANTHER" id="PTHR43537">
    <property type="entry name" value="TRANSCRIPTIONAL REGULATOR, GNTR FAMILY"/>
    <property type="match status" value="1"/>
</dbReference>
<dbReference type="InterPro" id="IPR036390">
    <property type="entry name" value="WH_DNA-bd_sf"/>
</dbReference>
<accession>A0A6G8KZI0</accession>
<dbReference type="Pfam" id="PF07729">
    <property type="entry name" value="FCD"/>
    <property type="match status" value="1"/>
</dbReference>
<dbReference type="SMART" id="SM00345">
    <property type="entry name" value="HTH_GNTR"/>
    <property type="match status" value="1"/>
</dbReference>
<dbReference type="KEGG" id="blut:EW640_13645"/>
<gene>
    <name evidence="5" type="ORF">EW640_13645</name>
</gene>
<evidence type="ECO:0000313" key="6">
    <source>
        <dbReference type="Proteomes" id="UP000501518"/>
    </source>
</evidence>
<dbReference type="InterPro" id="IPR036388">
    <property type="entry name" value="WH-like_DNA-bd_sf"/>
</dbReference>
<evidence type="ECO:0000256" key="1">
    <source>
        <dbReference type="ARBA" id="ARBA00023015"/>
    </source>
</evidence>
<keyword evidence="1" id="KW-0805">Transcription regulation</keyword>
<evidence type="ECO:0000256" key="3">
    <source>
        <dbReference type="ARBA" id="ARBA00023163"/>
    </source>
</evidence>
<dbReference type="GO" id="GO:0003677">
    <property type="term" value="F:DNA binding"/>
    <property type="evidence" value="ECO:0007669"/>
    <property type="project" value="UniProtKB-KW"/>
</dbReference>
<dbReference type="PROSITE" id="PS50949">
    <property type="entry name" value="HTH_GNTR"/>
    <property type="match status" value="1"/>
</dbReference>
<protein>
    <submittedName>
        <fullName evidence="5">GntR family transcriptional regulator</fullName>
    </submittedName>
</protein>